<feature type="binding site" evidence="7">
    <location>
        <position position="56"/>
    </location>
    <ligand>
        <name>substrate</name>
    </ligand>
</feature>
<dbReference type="GO" id="GO:0004765">
    <property type="term" value="F:shikimate kinase activity"/>
    <property type="evidence" value="ECO:0007669"/>
    <property type="project" value="UniProtKB-UniRule"/>
</dbReference>
<keyword evidence="5 7" id="KW-0067">ATP-binding</keyword>
<evidence type="ECO:0000256" key="4">
    <source>
        <dbReference type="ARBA" id="ARBA00022777"/>
    </source>
</evidence>
<feature type="binding site" evidence="7">
    <location>
        <begin position="10"/>
        <end position="15"/>
    </location>
    <ligand>
        <name>ATP</name>
        <dbReference type="ChEBI" id="CHEBI:30616"/>
    </ligand>
</feature>
<dbReference type="GO" id="GO:0008652">
    <property type="term" value="P:amino acid biosynthetic process"/>
    <property type="evidence" value="ECO:0007669"/>
    <property type="project" value="UniProtKB-KW"/>
</dbReference>
<dbReference type="OrthoDB" id="9800332at2"/>
<keyword evidence="4 7" id="KW-0418">Kinase</keyword>
<keyword evidence="7" id="KW-0479">Metal-binding</keyword>
<dbReference type="EC" id="2.7.1.71" evidence="7"/>
<keyword evidence="7" id="KW-0963">Cytoplasm</keyword>
<comment type="similarity">
    <text evidence="7">Belongs to the shikimate kinase family.</text>
</comment>
<keyword evidence="3 7" id="KW-0547">Nucleotide-binding</keyword>
<dbReference type="GO" id="GO:0005524">
    <property type="term" value="F:ATP binding"/>
    <property type="evidence" value="ECO:0007669"/>
    <property type="project" value="UniProtKB-UniRule"/>
</dbReference>
<dbReference type="CDD" id="cd00464">
    <property type="entry name" value="SK"/>
    <property type="match status" value="1"/>
</dbReference>
<dbReference type="PRINTS" id="PR01100">
    <property type="entry name" value="SHIKIMTKNASE"/>
</dbReference>
<dbReference type="UniPathway" id="UPA00053">
    <property type="reaction ID" value="UER00088"/>
</dbReference>
<feature type="binding site" evidence="7">
    <location>
        <position position="136"/>
    </location>
    <ligand>
        <name>substrate</name>
    </ligand>
</feature>
<comment type="cofactor">
    <cofactor evidence="7">
        <name>Mg(2+)</name>
        <dbReference type="ChEBI" id="CHEBI:18420"/>
    </cofactor>
    <text evidence="7">Binds 1 Mg(2+) ion per subunit.</text>
</comment>
<evidence type="ECO:0000313" key="9">
    <source>
        <dbReference type="Proteomes" id="UP000248168"/>
    </source>
</evidence>
<dbReference type="GO" id="GO:0000287">
    <property type="term" value="F:magnesium ion binding"/>
    <property type="evidence" value="ECO:0007669"/>
    <property type="project" value="UniProtKB-UniRule"/>
</dbReference>
<feature type="binding site" evidence="7">
    <location>
        <position position="32"/>
    </location>
    <ligand>
        <name>substrate</name>
    </ligand>
</feature>
<evidence type="ECO:0000256" key="6">
    <source>
        <dbReference type="ARBA" id="ARBA00023141"/>
    </source>
</evidence>
<protein>
    <recommendedName>
        <fullName evidence="7">Shikimate kinase</fullName>
        <shortName evidence="7">SK</shortName>
        <ecNumber evidence="7">2.7.1.71</ecNumber>
    </recommendedName>
</protein>
<dbReference type="GO" id="GO:0005829">
    <property type="term" value="C:cytosol"/>
    <property type="evidence" value="ECO:0007669"/>
    <property type="project" value="TreeGrafter"/>
</dbReference>
<dbReference type="RefSeq" id="WP_121988351.1">
    <property type="nucleotide sequence ID" value="NZ_OUNR01000001.1"/>
</dbReference>
<dbReference type="InterPro" id="IPR027417">
    <property type="entry name" value="P-loop_NTPase"/>
</dbReference>
<evidence type="ECO:0000256" key="3">
    <source>
        <dbReference type="ARBA" id="ARBA00022741"/>
    </source>
</evidence>
<dbReference type="GO" id="GO:0009073">
    <property type="term" value="P:aromatic amino acid family biosynthetic process"/>
    <property type="evidence" value="ECO:0007669"/>
    <property type="project" value="UniProtKB-KW"/>
</dbReference>
<keyword evidence="6 7" id="KW-0057">Aromatic amino acid biosynthesis</keyword>
<evidence type="ECO:0000313" key="8">
    <source>
        <dbReference type="EMBL" id="SPP63891.1"/>
    </source>
</evidence>
<dbReference type="FunCoup" id="A0A330L2A3">
    <property type="interactions" value="535"/>
</dbReference>
<dbReference type="GO" id="GO:0009423">
    <property type="term" value="P:chorismate biosynthetic process"/>
    <property type="evidence" value="ECO:0007669"/>
    <property type="project" value="UniProtKB-UniRule"/>
</dbReference>
<keyword evidence="7" id="KW-0460">Magnesium</keyword>
<feature type="binding site" evidence="7">
    <location>
        <position position="78"/>
    </location>
    <ligand>
        <name>substrate</name>
    </ligand>
</feature>
<proteinExistence type="inferred from homology"/>
<dbReference type="EMBL" id="OUNR01000001">
    <property type="protein sequence ID" value="SPP63891.1"/>
    <property type="molecule type" value="Genomic_DNA"/>
</dbReference>
<reference evidence="9" key="1">
    <citation type="submission" date="2018-04" db="EMBL/GenBank/DDBJ databases">
        <authorList>
            <person name="Lucker S."/>
            <person name="Sakoula D."/>
        </authorList>
    </citation>
    <scope>NUCLEOTIDE SEQUENCE [LARGE SCALE GENOMIC DNA]</scope>
</reference>
<accession>A0A330L2A3</accession>
<feature type="binding site" evidence="7">
    <location>
        <position position="14"/>
    </location>
    <ligand>
        <name>Mg(2+)</name>
        <dbReference type="ChEBI" id="CHEBI:18420"/>
    </ligand>
</feature>
<organism evidence="8 9">
    <name type="scientific">Nitrospira lenta</name>
    <dbReference type="NCBI Taxonomy" id="1436998"/>
    <lineage>
        <taxon>Bacteria</taxon>
        <taxon>Pseudomonadati</taxon>
        <taxon>Nitrospirota</taxon>
        <taxon>Nitrospiria</taxon>
        <taxon>Nitrospirales</taxon>
        <taxon>Nitrospiraceae</taxon>
        <taxon>Nitrospira</taxon>
    </lineage>
</organism>
<evidence type="ECO:0000256" key="5">
    <source>
        <dbReference type="ARBA" id="ARBA00022840"/>
    </source>
</evidence>
<evidence type="ECO:0000256" key="1">
    <source>
        <dbReference type="ARBA" id="ARBA00022605"/>
    </source>
</evidence>
<dbReference type="InParanoid" id="A0A330L2A3"/>
<dbReference type="Proteomes" id="UP000248168">
    <property type="component" value="Unassembled WGS sequence"/>
</dbReference>
<dbReference type="SUPFAM" id="SSF52540">
    <property type="entry name" value="P-loop containing nucleoside triphosphate hydrolases"/>
    <property type="match status" value="1"/>
</dbReference>
<dbReference type="Gene3D" id="3.40.50.300">
    <property type="entry name" value="P-loop containing nucleotide triphosphate hydrolases"/>
    <property type="match status" value="1"/>
</dbReference>
<dbReference type="AlphaFoldDB" id="A0A330L2A3"/>
<comment type="catalytic activity">
    <reaction evidence="7">
        <text>shikimate + ATP = 3-phosphoshikimate + ADP + H(+)</text>
        <dbReference type="Rhea" id="RHEA:13121"/>
        <dbReference type="ChEBI" id="CHEBI:15378"/>
        <dbReference type="ChEBI" id="CHEBI:30616"/>
        <dbReference type="ChEBI" id="CHEBI:36208"/>
        <dbReference type="ChEBI" id="CHEBI:145989"/>
        <dbReference type="ChEBI" id="CHEBI:456216"/>
        <dbReference type="EC" id="2.7.1.71"/>
    </reaction>
</comment>
<keyword evidence="9" id="KW-1185">Reference proteome</keyword>
<dbReference type="PANTHER" id="PTHR21087">
    <property type="entry name" value="SHIKIMATE KINASE"/>
    <property type="match status" value="1"/>
</dbReference>
<feature type="binding site" evidence="7">
    <location>
        <position position="116"/>
    </location>
    <ligand>
        <name>ATP</name>
        <dbReference type="ChEBI" id="CHEBI:30616"/>
    </ligand>
</feature>
<keyword evidence="1 7" id="KW-0028">Amino-acid biosynthesis</keyword>
<name>A0A330L2A3_9BACT</name>
<comment type="subunit">
    <text evidence="7">Monomer.</text>
</comment>
<dbReference type="PANTHER" id="PTHR21087:SF16">
    <property type="entry name" value="SHIKIMATE KINASE 1, CHLOROPLASTIC"/>
    <property type="match status" value="1"/>
</dbReference>
<dbReference type="InterPro" id="IPR031322">
    <property type="entry name" value="Shikimate/glucono_kinase"/>
</dbReference>
<dbReference type="Pfam" id="PF01202">
    <property type="entry name" value="SKI"/>
    <property type="match status" value="1"/>
</dbReference>
<comment type="caution">
    <text evidence="7">Lacks conserved residue(s) required for the propagation of feature annotation.</text>
</comment>
<comment type="subcellular location">
    <subcellularLocation>
        <location evidence="7">Cytoplasm</location>
    </subcellularLocation>
</comment>
<comment type="pathway">
    <text evidence="7">Metabolic intermediate biosynthesis; chorismate biosynthesis; chorismate from D-erythrose 4-phosphate and phosphoenolpyruvate: step 5/7.</text>
</comment>
<evidence type="ECO:0000256" key="2">
    <source>
        <dbReference type="ARBA" id="ARBA00022679"/>
    </source>
</evidence>
<sequence>MNIVLIGYRGTGKSTVGKVLATRLGWPLVSTDAEIVRRAARSVPEIVAQHGWEYFRDLESTVCREFSAQDRLIIDTGGGAILRQENVVCLKKTGMLFWLTASVETIASRIGRDTQRPSLTGTKSFVEEIEEVLSVRMPQYREAADRIVSTDGCAINQIVETILSSIQPETK</sequence>
<gene>
    <name evidence="7 8" type="primary">aroK</name>
    <name evidence="8" type="ORF">NITLEN_10977</name>
</gene>
<keyword evidence="2 7" id="KW-0808">Transferase</keyword>
<evidence type="ECO:0000256" key="7">
    <source>
        <dbReference type="HAMAP-Rule" id="MF_00109"/>
    </source>
</evidence>
<dbReference type="HAMAP" id="MF_00109">
    <property type="entry name" value="Shikimate_kinase"/>
    <property type="match status" value="1"/>
</dbReference>
<comment type="function">
    <text evidence="7">Catalyzes the specific phosphorylation of the 3-hydroxyl group of shikimic acid using ATP as a cosubstrate.</text>
</comment>
<dbReference type="InterPro" id="IPR000623">
    <property type="entry name" value="Shikimate_kinase/TSH1"/>
</dbReference>